<feature type="domain" description="CS" evidence="4">
    <location>
        <begin position="46"/>
        <end position="157"/>
    </location>
</feature>
<dbReference type="Gene3D" id="2.60.40.790">
    <property type="match status" value="1"/>
</dbReference>
<dbReference type="CDD" id="cd06464">
    <property type="entry name" value="ACD_sHsps-like"/>
    <property type="match status" value="1"/>
</dbReference>
<comment type="similarity">
    <text evidence="1 2">Belongs to the small heat shock protein (HSP20) family.</text>
</comment>
<dbReference type="PANTHER" id="PTHR11527">
    <property type="entry name" value="HEAT-SHOCK PROTEIN 20 FAMILY MEMBER"/>
    <property type="match status" value="1"/>
</dbReference>
<dbReference type="Proteomes" id="UP000181962">
    <property type="component" value="Chromosome"/>
</dbReference>
<evidence type="ECO:0000256" key="2">
    <source>
        <dbReference type="RuleBase" id="RU003616"/>
    </source>
</evidence>
<gene>
    <name evidence="5" type="ORF">BKD09_15405</name>
</gene>
<evidence type="ECO:0000259" key="3">
    <source>
        <dbReference type="PROSITE" id="PS01031"/>
    </source>
</evidence>
<name>A0A1L3F8T2_BRAJP</name>
<dbReference type="EMBL" id="CP017637">
    <property type="protein sequence ID" value="APG09725.1"/>
    <property type="molecule type" value="Genomic_DNA"/>
</dbReference>
<organism evidence="5 6">
    <name type="scientific">Bradyrhizobium japonicum</name>
    <dbReference type="NCBI Taxonomy" id="375"/>
    <lineage>
        <taxon>Bacteria</taxon>
        <taxon>Pseudomonadati</taxon>
        <taxon>Pseudomonadota</taxon>
        <taxon>Alphaproteobacteria</taxon>
        <taxon>Hyphomicrobiales</taxon>
        <taxon>Nitrobacteraceae</taxon>
        <taxon>Bradyrhizobium</taxon>
    </lineage>
</organism>
<feature type="domain" description="SHSP" evidence="3">
    <location>
        <begin position="42"/>
        <end position="158"/>
    </location>
</feature>
<dbReference type="InterPro" id="IPR031107">
    <property type="entry name" value="Small_HSP"/>
</dbReference>
<dbReference type="InterPro" id="IPR008978">
    <property type="entry name" value="HSP20-like_chaperone"/>
</dbReference>
<protein>
    <submittedName>
        <fullName evidence="5">Uncharacterized protein</fullName>
    </submittedName>
</protein>
<dbReference type="InterPro" id="IPR007052">
    <property type="entry name" value="CS_dom"/>
</dbReference>
<evidence type="ECO:0000256" key="1">
    <source>
        <dbReference type="PROSITE-ProRule" id="PRU00285"/>
    </source>
</evidence>
<evidence type="ECO:0000259" key="4">
    <source>
        <dbReference type="PROSITE" id="PS51203"/>
    </source>
</evidence>
<dbReference type="InterPro" id="IPR002068">
    <property type="entry name" value="A-crystallin/Hsp20_dom"/>
</dbReference>
<dbReference type="RefSeq" id="WP_071917248.1">
    <property type="nucleotide sequence ID" value="NZ_CP017637.1"/>
</dbReference>
<dbReference type="PROSITE" id="PS01031">
    <property type="entry name" value="SHSP"/>
    <property type="match status" value="1"/>
</dbReference>
<accession>A0A1L3F8T2</accession>
<proteinExistence type="inferred from homology"/>
<evidence type="ECO:0000313" key="6">
    <source>
        <dbReference type="Proteomes" id="UP000181962"/>
    </source>
</evidence>
<dbReference type="PROSITE" id="PS51203">
    <property type="entry name" value="CS"/>
    <property type="match status" value="1"/>
</dbReference>
<reference evidence="5 6" key="1">
    <citation type="submission" date="2016-11" db="EMBL/GenBank/DDBJ databases">
        <title>Complete Genome Sequence of Bradyrhizobium sp. strain J5, an isolated from soybean nodule in Hokkaido.</title>
        <authorList>
            <person name="Kanehara K."/>
        </authorList>
    </citation>
    <scope>NUCLEOTIDE SEQUENCE [LARGE SCALE GENOMIC DNA]</scope>
    <source>
        <strain evidence="5 6">J5</strain>
    </source>
</reference>
<sequence>MRLRSLVPSRDAGMLMRPDFGLFGLHREIDRLFSEFSQSQGPNGQQLVPNIEIAETDKAIEVTAEMPGLERKDVDISLEDDTLTIRGEKKVEQGTDAGKNDKNVQHSERSYGVFLRVLQLPPGIDPSSVQATMSNGVLKITIPKPAKPEPKKIEVKEAA</sequence>
<dbReference type="Pfam" id="PF00011">
    <property type="entry name" value="HSP20"/>
    <property type="match status" value="1"/>
</dbReference>
<dbReference type="AlphaFoldDB" id="A0A1L3F8T2"/>
<evidence type="ECO:0000313" key="5">
    <source>
        <dbReference type="EMBL" id="APG09725.1"/>
    </source>
</evidence>
<dbReference type="SUPFAM" id="SSF49764">
    <property type="entry name" value="HSP20-like chaperones"/>
    <property type="match status" value="1"/>
</dbReference>